<dbReference type="EMBL" id="MNCJ02000317">
    <property type="protein sequence ID" value="KAF5818655.1"/>
    <property type="molecule type" value="Genomic_DNA"/>
</dbReference>
<dbReference type="AlphaFoldDB" id="A0A9K3JNY6"/>
<evidence type="ECO:0000313" key="2">
    <source>
        <dbReference type="Proteomes" id="UP000215914"/>
    </source>
</evidence>
<reference evidence="1" key="1">
    <citation type="journal article" date="2017" name="Nature">
        <title>The sunflower genome provides insights into oil metabolism, flowering and Asterid evolution.</title>
        <authorList>
            <person name="Badouin H."/>
            <person name="Gouzy J."/>
            <person name="Grassa C.J."/>
            <person name="Murat F."/>
            <person name="Staton S.E."/>
            <person name="Cottret L."/>
            <person name="Lelandais-Briere C."/>
            <person name="Owens G.L."/>
            <person name="Carrere S."/>
            <person name="Mayjonade B."/>
            <person name="Legrand L."/>
            <person name="Gill N."/>
            <person name="Kane N.C."/>
            <person name="Bowers J.E."/>
            <person name="Hubner S."/>
            <person name="Bellec A."/>
            <person name="Berard A."/>
            <person name="Berges H."/>
            <person name="Blanchet N."/>
            <person name="Boniface M.C."/>
            <person name="Brunel D."/>
            <person name="Catrice O."/>
            <person name="Chaidir N."/>
            <person name="Claudel C."/>
            <person name="Donnadieu C."/>
            <person name="Faraut T."/>
            <person name="Fievet G."/>
            <person name="Helmstetter N."/>
            <person name="King M."/>
            <person name="Knapp S.J."/>
            <person name="Lai Z."/>
            <person name="Le Paslier M.C."/>
            <person name="Lippi Y."/>
            <person name="Lorenzon L."/>
            <person name="Mandel J.R."/>
            <person name="Marage G."/>
            <person name="Marchand G."/>
            <person name="Marquand E."/>
            <person name="Bret-Mestries E."/>
            <person name="Morien E."/>
            <person name="Nambeesan S."/>
            <person name="Nguyen T."/>
            <person name="Pegot-Espagnet P."/>
            <person name="Pouilly N."/>
            <person name="Raftis F."/>
            <person name="Sallet E."/>
            <person name="Schiex T."/>
            <person name="Thomas J."/>
            <person name="Vandecasteele C."/>
            <person name="Vares D."/>
            <person name="Vear F."/>
            <person name="Vautrin S."/>
            <person name="Crespi M."/>
            <person name="Mangin B."/>
            <person name="Burke J.M."/>
            <person name="Salse J."/>
            <person name="Munos S."/>
            <person name="Vincourt P."/>
            <person name="Rieseberg L.H."/>
            <person name="Langlade N.B."/>
        </authorList>
    </citation>
    <scope>NUCLEOTIDE SEQUENCE</scope>
    <source>
        <tissue evidence="1">Leaves</tissue>
    </source>
</reference>
<keyword evidence="2" id="KW-1185">Reference proteome</keyword>
<organism evidence="1 2">
    <name type="scientific">Helianthus annuus</name>
    <name type="common">Common sunflower</name>
    <dbReference type="NCBI Taxonomy" id="4232"/>
    <lineage>
        <taxon>Eukaryota</taxon>
        <taxon>Viridiplantae</taxon>
        <taxon>Streptophyta</taxon>
        <taxon>Embryophyta</taxon>
        <taxon>Tracheophyta</taxon>
        <taxon>Spermatophyta</taxon>
        <taxon>Magnoliopsida</taxon>
        <taxon>eudicotyledons</taxon>
        <taxon>Gunneridae</taxon>
        <taxon>Pentapetalae</taxon>
        <taxon>asterids</taxon>
        <taxon>campanulids</taxon>
        <taxon>Asterales</taxon>
        <taxon>Asteraceae</taxon>
        <taxon>Asteroideae</taxon>
        <taxon>Heliantheae alliance</taxon>
        <taxon>Heliantheae</taxon>
        <taxon>Helianthus</taxon>
    </lineage>
</organism>
<gene>
    <name evidence="1" type="ORF">HanXRQr2_Chr02g0068541</name>
</gene>
<sequence>MDVSKLWDKPDRDPVLVRDDQVMFALDFIKSDDTSNVVFGDTEATSDEDVVVRGTEHRFEGSGYVNVPNVKSFTRFGASKAFIHCLTRRMLKVADHPLASEPVQLRDVIEASNIWTLGLRKKHEDLSLVISKESKAAGKKLVSLKGFRKGGEGSTNVNPEEVYVPDWKATVGNSFKYSSICVDVLTHFAPPIVRGFCSSMNDDLMISKVMMGACNLVALLLEGVSRFRKKMQEYEVFSKKRDEMKASMVVLKEAEGYAEKEKALLFEDLSNFVPAQD</sequence>
<protein>
    <submittedName>
        <fullName evidence="1">Uncharacterized protein</fullName>
    </submittedName>
</protein>
<reference evidence="1" key="2">
    <citation type="submission" date="2020-06" db="EMBL/GenBank/DDBJ databases">
        <title>Helianthus annuus Genome sequencing and assembly Release 2.</title>
        <authorList>
            <person name="Gouzy J."/>
            <person name="Langlade N."/>
            <person name="Munos S."/>
        </authorList>
    </citation>
    <scope>NUCLEOTIDE SEQUENCE</scope>
    <source>
        <tissue evidence="1">Leaves</tissue>
    </source>
</reference>
<dbReference type="Gramene" id="mRNA:HanXRQr2_Chr02g0068541">
    <property type="protein sequence ID" value="mRNA:HanXRQr2_Chr02g0068541"/>
    <property type="gene ID" value="HanXRQr2_Chr02g0068541"/>
</dbReference>
<comment type="caution">
    <text evidence="1">The sequence shown here is derived from an EMBL/GenBank/DDBJ whole genome shotgun (WGS) entry which is preliminary data.</text>
</comment>
<name>A0A9K3JNY6_HELAN</name>
<accession>A0A9K3JNY6</accession>
<evidence type="ECO:0000313" key="1">
    <source>
        <dbReference type="EMBL" id="KAF5818655.1"/>
    </source>
</evidence>
<dbReference type="Proteomes" id="UP000215914">
    <property type="component" value="Unassembled WGS sequence"/>
</dbReference>
<proteinExistence type="predicted"/>